<organism evidence="11 12">
    <name type="scientific">Aerophobetes bacterium</name>
    <dbReference type="NCBI Taxonomy" id="2030807"/>
    <lineage>
        <taxon>Bacteria</taxon>
        <taxon>Candidatus Aerophobota</taxon>
    </lineage>
</organism>
<dbReference type="InterPro" id="IPR011053">
    <property type="entry name" value="Single_hybrid_motif"/>
</dbReference>
<keyword evidence="5 8" id="KW-0443">Lipid metabolism</keyword>
<sequence>MDLGQLRKVIEIFESSSLSELEIEEKGIRFRLAKGGTQDIEAEKEIPHPKRKRGAPERQERERGKKELVAVRSPLVGTFYRSPSPDEDPFVEVGDEVKTGETLCVIEAMKVMNEITSELEGRVREILVGNGQPVEYDQQLFLIEET</sequence>
<dbReference type="EMBL" id="SOJK01000255">
    <property type="protein sequence ID" value="TET43658.1"/>
    <property type="molecule type" value="Genomic_DNA"/>
</dbReference>
<dbReference type="Gene3D" id="2.40.50.100">
    <property type="match status" value="1"/>
</dbReference>
<feature type="region of interest" description="Disordered" evidence="9">
    <location>
        <begin position="38"/>
        <end position="67"/>
    </location>
</feature>
<dbReference type="GO" id="GO:0006633">
    <property type="term" value="P:fatty acid biosynthetic process"/>
    <property type="evidence" value="ECO:0007669"/>
    <property type="project" value="UniProtKB-UniPathway"/>
</dbReference>
<keyword evidence="4 8" id="KW-0276">Fatty acid metabolism</keyword>
<name>A0A523UMC9_UNCAE</name>
<protein>
    <recommendedName>
        <fullName evidence="2 8">Biotin carboxyl carrier protein of acetyl-CoA carboxylase</fullName>
    </recommendedName>
</protein>
<keyword evidence="6 8" id="KW-0275">Fatty acid biosynthesis</keyword>
<evidence type="ECO:0000256" key="1">
    <source>
        <dbReference type="ARBA" id="ARBA00005194"/>
    </source>
</evidence>
<evidence type="ECO:0000313" key="11">
    <source>
        <dbReference type="EMBL" id="TET43658.1"/>
    </source>
</evidence>
<evidence type="ECO:0000256" key="6">
    <source>
        <dbReference type="ARBA" id="ARBA00023160"/>
    </source>
</evidence>
<dbReference type="NCBIfam" id="TIGR00531">
    <property type="entry name" value="BCCP"/>
    <property type="match status" value="1"/>
</dbReference>
<dbReference type="CDD" id="cd06850">
    <property type="entry name" value="biotinyl_domain"/>
    <property type="match status" value="1"/>
</dbReference>
<dbReference type="GO" id="GO:0003989">
    <property type="term" value="F:acetyl-CoA carboxylase activity"/>
    <property type="evidence" value="ECO:0007669"/>
    <property type="project" value="InterPro"/>
</dbReference>
<evidence type="ECO:0000256" key="2">
    <source>
        <dbReference type="ARBA" id="ARBA00017562"/>
    </source>
</evidence>
<dbReference type="PANTHER" id="PTHR45266:SF3">
    <property type="entry name" value="OXALOACETATE DECARBOXYLASE ALPHA CHAIN"/>
    <property type="match status" value="1"/>
</dbReference>
<dbReference type="Pfam" id="PF00364">
    <property type="entry name" value="Biotin_lipoyl"/>
    <property type="match status" value="1"/>
</dbReference>
<keyword evidence="7 8" id="KW-0092">Biotin</keyword>
<dbReference type="UniPathway" id="UPA00094"/>
<reference evidence="11 12" key="1">
    <citation type="submission" date="2019-03" db="EMBL/GenBank/DDBJ databases">
        <title>Metabolic potential of uncultured bacteria and archaea associated with petroleum seepage in deep-sea sediments.</title>
        <authorList>
            <person name="Dong X."/>
            <person name="Hubert C."/>
        </authorList>
    </citation>
    <scope>NUCLEOTIDE SEQUENCE [LARGE SCALE GENOMIC DNA]</scope>
    <source>
        <strain evidence="11">E29_bin78</strain>
    </source>
</reference>
<dbReference type="FunFam" id="2.40.50.100:FF:000003">
    <property type="entry name" value="Acetyl-CoA carboxylase biotin carboxyl carrier protein"/>
    <property type="match status" value="1"/>
</dbReference>
<gene>
    <name evidence="11" type="primary">accB</name>
    <name evidence="11" type="ORF">E3J59_05985</name>
</gene>
<comment type="caution">
    <text evidence="11">The sequence shown here is derived from an EMBL/GenBank/DDBJ whole genome shotgun (WGS) entry which is preliminary data.</text>
</comment>
<dbReference type="PRINTS" id="PR01071">
    <property type="entry name" value="ACOABIOTINCC"/>
</dbReference>
<evidence type="ECO:0000313" key="12">
    <source>
        <dbReference type="Proteomes" id="UP000320679"/>
    </source>
</evidence>
<dbReference type="InterPro" id="IPR001249">
    <property type="entry name" value="AcCoA_biotinCC"/>
</dbReference>
<evidence type="ECO:0000256" key="9">
    <source>
        <dbReference type="SAM" id="MobiDB-lite"/>
    </source>
</evidence>
<dbReference type="SUPFAM" id="SSF51230">
    <property type="entry name" value="Single hybrid motif"/>
    <property type="match status" value="1"/>
</dbReference>
<evidence type="ECO:0000256" key="7">
    <source>
        <dbReference type="ARBA" id="ARBA00023267"/>
    </source>
</evidence>
<dbReference type="InterPro" id="IPR050709">
    <property type="entry name" value="Biotin_Carboxyl_Carrier/Decarb"/>
</dbReference>
<keyword evidence="3 8" id="KW-0444">Lipid biosynthesis</keyword>
<dbReference type="InterPro" id="IPR001882">
    <property type="entry name" value="Biotin_BS"/>
</dbReference>
<comment type="pathway">
    <text evidence="1 8">Lipid metabolism; fatty acid biosynthesis.</text>
</comment>
<dbReference type="PROSITE" id="PS00188">
    <property type="entry name" value="BIOTIN"/>
    <property type="match status" value="1"/>
</dbReference>
<dbReference type="PANTHER" id="PTHR45266">
    <property type="entry name" value="OXALOACETATE DECARBOXYLASE ALPHA CHAIN"/>
    <property type="match status" value="1"/>
</dbReference>
<dbReference type="InterPro" id="IPR000089">
    <property type="entry name" value="Biotin_lipoyl"/>
</dbReference>
<evidence type="ECO:0000259" key="10">
    <source>
        <dbReference type="PROSITE" id="PS50968"/>
    </source>
</evidence>
<evidence type="ECO:0000256" key="4">
    <source>
        <dbReference type="ARBA" id="ARBA00022832"/>
    </source>
</evidence>
<proteinExistence type="predicted"/>
<evidence type="ECO:0000256" key="8">
    <source>
        <dbReference type="RuleBase" id="RU364072"/>
    </source>
</evidence>
<dbReference type="GO" id="GO:0009317">
    <property type="term" value="C:acetyl-CoA carboxylase complex"/>
    <property type="evidence" value="ECO:0007669"/>
    <property type="project" value="InterPro"/>
</dbReference>
<feature type="domain" description="Lipoyl-binding" evidence="10">
    <location>
        <begin position="68"/>
        <end position="144"/>
    </location>
</feature>
<dbReference type="AlphaFoldDB" id="A0A523UMC9"/>
<feature type="compositionally biased region" description="Basic and acidic residues" evidence="9">
    <location>
        <begin position="41"/>
        <end position="67"/>
    </location>
</feature>
<dbReference type="PROSITE" id="PS50968">
    <property type="entry name" value="BIOTINYL_LIPOYL"/>
    <property type="match status" value="1"/>
</dbReference>
<accession>A0A523UMC9</accession>
<evidence type="ECO:0000256" key="3">
    <source>
        <dbReference type="ARBA" id="ARBA00022516"/>
    </source>
</evidence>
<evidence type="ECO:0000256" key="5">
    <source>
        <dbReference type="ARBA" id="ARBA00023098"/>
    </source>
</evidence>
<dbReference type="Proteomes" id="UP000320679">
    <property type="component" value="Unassembled WGS sequence"/>
</dbReference>
<comment type="function">
    <text evidence="8">This protein is a component of the acetyl coenzyme A carboxylase complex; first, biotin carboxylase catalyzes the carboxylation of the carrier protein and then the transcarboxylase transfers the carboxyl group to form malonyl-CoA.</text>
</comment>